<proteinExistence type="predicted"/>
<gene>
    <name evidence="1" type="ORF">Tci_584161</name>
</gene>
<comment type="caution">
    <text evidence="1">The sequence shown here is derived from an EMBL/GenBank/DDBJ whole genome shotgun (WGS) entry which is preliminary data.</text>
</comment>
<reference evidence="1" key="1">
    <citation type="journal article" date="2019" name="Sci. Rep.">
        <title>Draft genome of Tanacetum cinerariifolium, the natural source of mosquito coil.</title>
        <authorList>
            <person name="Yamashiro T."/>
            <person name="Shiraishi A."/>
            <person name="Satake H."/>
            <person name="Nakayama K."/>
        </authorList>
    </citation>
    <scope>NUCLEOTIDE SEQUENCE</scope>
</reference>
<organism evidence="1">
    <name type="scientific">Tanacetum cinerariifolium</name>
    <name type="common">Dalmatian daisy</name>
    <name type="synonym">Chrysanthemum cinerariifolium</name>
    <dbReference type="NCBI Taxonomy" id="118510"/>
    <lineage>
        <taxon>Eukaryota</taxon>
        <taxon>Viridiplantae</taxon>
        <taxon>Streptophyta</taxon>
        <taxon>Embryophyta</taxon>
        <taxon>Tracheophyta</taxon>
        <taxon>Spermatophyta</taxon>
        <taxon>Magnoliopsida</taxon>
        <taxon>eudicotyledons</taxon>
        <taxon>Gunneridae</taxon>
        <taxon>Pentapetalae</taxon>
        <taxon>asterids</taxon>
        <taxon>campanulids</taxon>
        <taxon>Asterales</taxon>
        <taxon>Asteraceae</taxon>
        <taxon>Asteroideae</taxon>
        <taxon>Anthemideae</taxon>
        <taxon>Anthemidinae</taxon>
        <taxon>Tanacetum</taxon>
    </lineage>
</organism>
<sequence>MVGIKTAMPSMTTSRAMLGTSVNNSRRVYTYKEFLACNPKEYDGNGGAIVYTRWIEKMKLVQDMSGCGNNQKVKYTIRSFIGKALTCHDAYTDRFHKLARLVTHLVIPENKRIDRYIYGLPPHILRIVAVIEPTTIQKVV</sequence>
<evidence type="ECO:0008006" key="2">
    <source>
        <dbReference type="Google" id="ProtNLM"/>
    </source>
</evidence>
<name>A0A699J5Y8_TANCI</name>
<evidence type="ECO:0000313" key="1">
    <source>
        <dbReference type="EMBL" id="GFA12189.1"/>
    </source>
</evidence>
<dbReference type="AlphaFoldDB" id="A0A699J5Y8"/>
<dbReference type="EMBL" id="BKCJ010372233">
    <property type="protein sequence ID" value="GFA12189.1"/>
    <property type="molecule type" value="Genomic_DNA"/>
</dbReference>
<protein>
    <recommendedName>
        <fullName evidence="2">Reverse transcriptase domain-containing protein</fullName>
    </recommendedName>
</protein>
<accession>A0A699J5Y8</accession>